<dbReference type="Proteomes" id="UP001596025">
    <property type="component" value="Unassembled WGS sequence"/>
</dbReference>
<evidence type="ECO:0000313" key="1">
    <source>
        <dbReference type="EMBL" id="MFC4694461.1"/>
    </source>
</evidence>
<keyword evidence="2" id="KW-1185">Reference proteome</keyword>
<name>A0ABV9LKU5_9ACTN</name>
<protein>
    <submittedName>
        <fullName evidence="1">Uncharacterized protein</fullName>
    </submittedName>
</protein>
<proteinExistence type="predicted"/>
<reference evidence="2" key="1">
    <citation type="journal article" date="2019" name="Int. J. Syst. Evol. Microbiol.">
        <title>The Global Catalogue of Microorganisms (GCM) 10K type strain sequencing project: providing services to taxonomists for standard genome sequencing and annotation.</title>
        <authorList>
            <consortium name="The Broad Institute Genomics Platform"/>
            <consortium name="The Broad Institute Genome Sequencing Center for Infectious Disease"/>
            <person name="Wu L."/>
            <person name="Ma J."/>
        </authorList>
    </citation>
    <scope>NUCLEOTIDE SEQUENCE [LARGE SCALE GENOMIC DNA]</scope>
    <source>
        <strain evidence="2">CCUG 62763</strain>
    </source>
</reference>
<dbReference type="RefSeq" id="WP_387989536.1">
    <property type="nucleotide sequence ID" value="NZ_JBHSGR010000014.1"/>
</dbReference>
<dbReference type="EMBL" id="JBHSGR010000014">
    <property type="protein sequence ID" value="MFC4694461.1"/>
    <property type="molecule type" value="Genomic_DNA"/>
</dbReference>
<sequence length="91" mass="9973">MRHDVVGVQPERYSAAREFGTRAGTLEPALPELRSRAGRPQALPAVRGSPARLGRERLEHASATVTLTVHRHVHPGMGRQATDRFTTLLEG</sequence>
<comment type="caution">
    <text evidence="1">The sequence shown here is derived from an EMBL/GenBank/DDBJ whole genome shotgun (WGS) entry which is preliminary data.</text>
</comment>
<gene>
    <name evidence="1" type="ORF">ACFO3M_13760</name>
</gene>
<organism evidence="1 2">
    <name type="scientific">Geodermatophilus arenarius</name>
    <dbReference type="NCBI Taxonomy" id="1137990"/>
    <lineage>
        <taxon>Bacteria</taxon>
        <taxon>Bacillati</taxon>
        <taxon>Actinomycetota</taxon>
        <taxon>Actinomycetes</taxon>
        <taxon>Geodermatophilales</taxon>
        <taxon>Geodermatophilaceae</taxon>
        <taxon>Geodermatophilus</taxon>
    </lineage>
</organism>
<accession>A0ABV9LKU5</accession>
<evidence type="ECO:0000313" key="2">
    <source>
        <dbReference type="Proteomes" id="UP001596025"/>
    </source>
</evidence>